<dbReference type="PANTHER" id="PTHR31672">
    <property type="entry name" value="BNACNNG10540D PROTEIN"/>
    <property type="match status" value="1"/>
</dbReference>
<dbReference type="InterPro" id="IPR050796">
    <property type="entry name" value="SCF_F-box_component"/>
</dbReference>
<protein>
    <submittedName>
        <fullName evidence="3">Uncharacterized protein</fullName>
    </submittedName>
</protein>
<dbReference type="CDD" id="cd22157">
    <property type="entry name" value="F-box_AtFBW1-like"/>
    <property type="match status" value="1"/>
</dbReference>
<keyword evidence="4" id="KW-1185">Reference proteome</keyword>
<feature type="domain" description="F-box associated beta-propeller type 3" evidence="2">
    <location>
        <begin position="107"/>
        <end position="352"/>
    </location>
</feature>
<dbReference type="InterPro" id="IPR001810">
    <property type="entry name" value="F-box_dom"/>
</dbReference>
<dbReference type="NCBIfam" id="TIGR01640">
    <property type="entry name" value="F_box_assoc_1"/>
    <property type="match status" value="1"/>
</dbReference>
<evidence type="ECO:0000259" key="1">
    <source>
        <dbReference type="Pfam" id="PF00646"/>
    </source>
</evidence>
<dbReference type="PANTHER" id="PTHR31672:SF13">
    <property type="entry name" value="F-BOX PROTEIN CPR30-LIKE"/>
    <property type="match status" value="1"/>
</dbReference>
<dbReference type="Gene3D" id="1.20.1280.50">
    <property type="match status" value="1"/>
</dbReference>
<organism evidence="3 4">
    <name type="scientific">Rubus argutus</name>
    <name type="common">Southern blackberry</name>
    <dbReference type="NCBI Taxonomy" id="59490"/>
    <lineage>
        <taxon>Eukaryota</taxon>
        <taxon>Viridiplantae</taxon>
        <taxon>Streptophyta</taxon>
        <taxon>Embryophyta</taxon>
        <taxon>Tracheophyta</taxon>
        <taxon>Spermatophyta</taxon>
        <taxon>Magnoliopsida</taxon>
        <taxon>eudicotyledons</taxon>
        <taxon>Gunneridae</taxon>
        <taxon>Pentapetalae</taxon>
        <taxon>rosids</taxon>
        <taxon>fabids</taxon>
        <taxon>Rosales</taxon>
        <taxon>Rosaceae</taxon>
        <taxon>Rosoideae</taxon>
        <taxon>Rosoideae incertae sedis</taxon>
        <taxon>Rubus</taxon>
    </lineage>
</organism>
<dbReference type="InterPro" id="IPR036047">
    <property type="entry name" value="F-box-like_dom_sf"/>
</dbReference>
<dbReference type="SUPFAM" id="SSF81383">
    <property type="entry name" value="F-box domain"/>
    <property type="match status" value="1"/>
</dbReference>
<evidence type="ECO:0000313" key="4">
    <source>
        <dbReference type="Proteomes" id="UP001457282"/>
    </source>
</evidence>
<gene>
    <name evidence="3" type="ORF">M0R45_032060</name>
</gene>
<dbReference type="InterPro" id="IPR013187">
    <property type="entry name" value="F-box-assoc_dom_typ3"/>
</dbReference>
<dbReference type="Pfam" id="PF08268">
    <property type="entry name" value="FBA_3"/>
    <property type="match status" value="1"/>
</dbReference>
<accession>A0AAW1WJ41</accession>
<dbReference type="EMBL" id="JBEDUW010000006">
    <property type="protein sequence ID" value="KAK9923653.1"/>
    <property type="molecule type" value="Genomic_DNA"/>
</dbReference>
<evidence type="ECO:0000313" key="3">
    <source>
        <dbReference type="EMBL" id="KAK9923653.1"/>
    </source>
</evidence>
<name>A0AAW1WJ41_RUBAR</name>
<comment type="caution">
    <text evidence="3">The sequence shown here is derived from an EMBL/GenBank/DDBJ whole genome shotgun (WGS) entry which is preliminary data.</text>
</comment>
<dbReference type="InterPro" id="IPR017451">
    <property type="entry name" value="F-box-assoc_interact_dom"/>
</dbReference>
<evidence type="ECO:0000259" key="2">
    <source>
        <dbReference type="Pfam" id="PF08268"/>
    </source>
</evidence>
<proteinExistence type="predicted"/>
<sequence length="373" mass="43852">MTSTICKKEILMDILVRLPAKTLIRFLCACKSWSDLISSPNFVTTHLNTNFTKRKNVHLLCLHHPDFKRVVDLDDPYIKQPLQWSLFHHETFEQGLGFNHPLGNTNHYGIYGSSNGLVCISDDRDVLSCRSPILIWNPSIKKFKTLPLSTNNKFRYICLQFGFHPRVNDYKVIRMMWVNKDAFAVEVYSLSTNSWKMIEEIPPWLKCKFEHREGSFINGVAYRILEKGCIFTVVSFDSGNEEFEEFILPDPINSSYGLHIHAFEEKACLFFHNYCSTEEGFDRSEFWVLQDKRWKQMSPFYYPEDCYQIIGVRMDDQVLMETRDYCNGVADLFLVNYETREARETEIKLAIMRYGHHEVLFVFTYIESLVLLN</sequence>
<dbReference type="Proteomes" id="UP001457282">
    <property type="component" value="Unassembled WGS sequence"/>
</dbReference>
<reference evidence="3 4" key="1">
    <citation type="journal article" date="2023" name="G3 (Bethesda)">
        <title>A chromosome-length genome assembly and annotation of blackberry (Rubus argutus, cv. 'Hillquist').</title>
        <authorList>
            <person name="Bruna T."/>
            <person name="Aryal R."/>
            <person name="Dudchenko O."/>
            <person name="Sargent D.J."/>
            <person name="Mead D."/>
            <person name="Buti M."/>
            <person name="Cavallini A."/>
            <person name="Hytonen T."/>
            <person name="Andres J."/>
            <person name="Pham M."/>
            <person name="Weisz D."/>
            <person name="Mascagni F."/>
            <person name="Usai G."/>
            <person name="Natali L."/>
            <person name="Bassil N."/>
            <person name="Fernandez G.E."/>
            <person name="Lomsadze A."/>
            <person name="Armour M."/>
            <person name="Olukolu B."/>
            <person name="Poorten T."/>
            <person name="Britton C."/>
            <person name="Davik J."/>
            <person name="Ashrafi H."/>
            <person name="Aiden E.L."/>
            <person name="Borodovsky M."/>
            <person name="Worthington M."/>
        </authorList>
    </citation>
    <scope>NUCLEOTIDE SEQUENCE [LARGE SCALE GENOMIC DNA]</scope>
    <source>
        <strain evidence="3">PI 553951</strain>
    </source>
</reference>
<dbReference type="AlphaFoldDB" id="A0AAW1WJ41"/>
<dbReference type="Pfam" id="PF00646">
    <property type="entry name" value="F-box"/>
    <property type="match status" value="1"/>
</dbReference>
<feature type="domain" description="F-box" evidence="1">
    <location>
        <begin position="9"/>
        <end position="42"/>
    </location>
</feature>